<keyword evidence="3" id="KW-1185">Reference proteome</keyword>
<name>A0ABD0V6J6_DENTH</name>
<evidence type="ECO:0000313" key="3">
    <source>
        <dbReference type="Proteomes" id="UP001552299"/>
    </source>
</evidence>
<feature type="region of interest" description="Disordered" evidence="1">
    <location>
        <begin position="113"/>
        <end position="135"/>
    </location>
</feature>
<dbReference type="Proteomes" id="UP001552299">
    <property type="component" value="Unassembled WGS sequence"/>
</dbReference>
<feature type="compositionally biased region" description="Basic and acidic residues" evidence="1">
    <location>
        <begin position="113"/>
        <end position="123"/>
    </location>
</feature>
<evidence type="ECO:0000313" key="2">
    <source>
        <dbReference type="EMBL" id="KAL0920326.1"/>
    </source>
</evidence>
<dbReference type="AlphaFoldDB" id="A0ABD0V6J6"/>
<gene>
    <name evidence="2" type="ORF">M5K25_009454</name>
</gene>
<proteinExistence type="predicted"/>
<reference evidence="2 3" key="1">
    <citation type="journal article" date="2024" name="Plant Biotechnol. J.">
        <title>Dendrobium thyrsiflorum genome and its molecular insights into genes involved in important horticultural traits.</title>
        <authorList>
            <person name="Chen B."/>
            <person name="Wang J.Y."/>
            <person name="Zheng P.J."/>
            <person name="Li K.L."/>
            <person name="Liang Y.M."/>
            <person name="Chen X.F."/>
            <person name="Zhang C."/>
            <person name="Zhao X."/>
            <person name="He X."/>
            <person name="Zhang G.Q."/>
            <person name="Liu Z.J."/>
            <person name="Xu Q."/>
        </authorList>
    </citation>
    <scope>NUCLEOTIDE SEQUENCE [LARGE SCALE GENOMIC DNA]</scope>
    <source>
        <strain evidence="2">GZMU011</strain>
    </source>
</reference>
<protein>
    <submittedName>
        <fullName evidence="2">Uncharacterized protein</fullName>
    </submittedName>
</protein>
<accession>A0ABD0V6J6</accession>
<evidence type="ECO:0000256" key="1">
    <source>
        <dbReference type="SAM" id="MobiDB-lite"/>
    </source>
</evidence>
<comment type="caution">
    <text evidence="2">The sequence shown here is derived from an EMBL/GenBank/DDBJ whole genome shotgun (WGS) entry which is preliminary data.</text>
</comment>
<organism evidence="2 3">
    <name type="scientific">Dendrobium thyrsiflorum</name>
    <name type="common">Pinecone-like raceme dendrobium</name>
    <name type="synonym">Orchid</name>
    <dbReference type="NCBI Taxonomy" id="117978"/>
    <lineage>
        <taxon>Eukaryota</taxon>
        <taxon>Viridiplantae</taxon>
        <taxon>Streptophyta</taxon>
        <taxon>Embryophyta</taxon>
        <taxon>Tracheophyta</taxon>
        <taxon>Spermatophyta</taxon>
        <taxon>Magnoliopsida</taxon>
        <taxon>Liliopsida</taxon>
        <taxon>Asparagales</taxon>
        <taxon>Orchidaceae</taxon>
        <taxon>Epidendroideae</taxon>
        <taxon>Malaxideae</taxon>
        <taxon>Dendrobiinae</taxon>
        <taxon>Dendrobium</taxon>
    </lineage>
</organism>
<dbReference type="EMBL" id="JANQDX010000008">
    <property type="protein sequence ID" value="KAL0920326.1"/>
    <property type="molecule type" value="Genomic_DNA"/>
</dbReference>
<sequence length="258" mass="29059">MEEQMRLCIRLAMEDSGFHLHTSMDNKKFYPKEPNVQAQAHARKKPRKAGNFYGANRTYYTGGYDPVVPPVAPPPDRIGTTDALIRLSVLLRQSFVLKISTFALHKYLAKEKEKTSSESRNVSKPEQATGARAGMKEAKMARRLRSFPRMCEVGGDRRGRHRGFGLLELGFRSRMGDRVLACEQEVEKRKFGLFVGIDTRRDGGGLEFRLYALFECSPQKIKGRSVLLGVGELPLTARETVLLPPSKHRNGIPCSNLH</sequence>